<feature type="compositionally biased region" description="Polar residues" evidence="1">
    <location>
        <begin position="69"/>
        <end position="82"/>
    </location>
</feature>
<comment type="caution">
    <text evidence="2">The sequence shown here is derived from an EMBL/GenBank/DDBJ whole genome shotgun (WGS) entry which is preliminary data.</text>
</comment>
<feature type="compositionally biased region" description="Polar residues" evidence="1">
    <location>
        <begin position="47"/>
        <end position="58"/>
    </location>
</feature>
<protein>
    <submittedName>
        <fullName evidence="2">Uncharacterized protein</fullName>
    </submittedName>
</protein>
<evidence type="ECO:0000313" key="3">
    <source>
        <dbReference type="Proteomes" id="UP001160148"/>
    </source>
</evidence>
<dbReference type="Proteomes" id="UP001160148">
    <property type="component" value="Unassembled WGS sequence"/>
</dbReference>
<evidence type="ECO:0000313" key="2">
    <source>
        <dbReference type="EMBL" id="CAI6352298.1"/>
    </source>
</evidence>
<proteinExistence type="predicted"/>
<dbReference type="AlphaFoldDB" id="A0AAV0W8W1"/>
<reference evidence="2 3" key="1">
    <citation type="submission" date="2023-01" db="EMBL/GenBank/DDBJ databases">
        <authorList>
            <person name="Whitehead M."/>
        </authorList>
    </citation>
    <scope>NUCLEOTIDE SEQUENCE [LARGE SCALE GENOMIC DNA]</scope>
</reference>
<feature type="region of interest" description="Disordered" evidence="1">
    <location>
        <begin position="116"/>
        <end position="138"/>
    </location>
</feature>
<gene>
    <name evidence="2" type="ORF">MEUPH1_LOCUS8559</name>
</gene>
<accession>A0AAV0W8W1</accession>
<keyword evidence="3" id="KW-1185">Reference proteome</keyword>
<name>A0AAV0W8W1_9HEMI</name>
<sequence>MTSFQPSDHRNENSWYCLTKGPAANQKPEYIGEQVYIPVRSPMYFTSTQTFKPSTSPARTRPEGLKQHPPNQTTKRQSTKRLPQTRAIKRSHNGDLRIAPGAEASYQVLLQHQLRTTAGPPTTPIPLATDYGLPIPYD</sequence>
<organism evidence="2 3">
    <name type="scientific">Macrosiphum euphorbiae</name>
    <name type="common">potato aphid</name>
    <dbReference type="NCBI Taxonomy" id="13131"/>
    <lineage>
        <taxon>Eukaryota</taxon>
        <taxon>Metazoa</taxon>
        <taxon>Ecdysozoa</taxon>
        <taxon>Arthropoda</taxon>
        <taxon>Hexapoda</taxon>
        <taxon>Insecta</taxon>
        <taxon>Pterygota</taxon>
        <taxon>Neoptera</taxon>
        <taxon>Paraneoptera</taxon>
        <taxon>Hemiptera</taxon>
        <taxon>Sternorrhyncha</taxon>
        <taxon>Aphidomorpha</taxon>
        <taxon>Aphidoidea</taxon>
        <taxon>Aphididae</taxon>
        <taxon>Macrosiphini</taxon>
        <taxon>Macrosiphum</taxon>
    </lineage>
</organism>
<feature type="region of interest" description="Disordered" evidence="1">
    <location>
        <begin position="1"/>
        <end position="23"/>
    </location>
</feature>
<dbReference type="EMBL" id="CARXXK010000001">
    <property type="protein sequence ID" value="CAI6352298.1"/>
    <property type="molecule type" value="Genomic_DNA"/>
</dbReference>
<feature type="region of interest" description="Disordered" evidence="1">
    <location>
        <begin position="47"/>
        <end position="94"/>
    </location>
</feature>
<evidence type="ECO:0000256" key="1">
    <source>
        <dbReference type="SAM" id="MobiDB-lite"/>
    </source>
</evidence>